<dbReference type="SUPFAM" id="SSF56281">
    <property type="entry name" value="Metallo-hydrolase/oxidoreductase"/>
    <property type="match status" value="1"/>
</dbReference>
<sequence>MAKTINDVSRNSWILSTFPEWGTYLNEEIAATKVKAGSFSIWWLGCTGIWLKTHEDTNILCDLWCGTGKQTHGTGKMKAGHQMMRMSGCQNQQPNLRNQPFVIDPFAIKDVDALCVSHIHSDHLDINTAAAVNKNCPEAKFIGPKEVVATWRKWGVPEEKLIVVKPGDEVKVGAVTIKAMEAFDRTALVTESDPEVKLAGKLPQDMDKIAVNYLFETSGGNLYHAADSHYANEFAKHGNENQIDVALGAYGENPRGITDKVTSIDILRMAESLRAKVVIPVHYDIWTNFYADPKEITELWRLRKDRLQYDFKPFIWQVGGKFTYPEDKDRLEFMYDRGFEDVFTKENDVPFPSFL</sequence>
<feature type="domain" description="Metallo-beta-lactamase" evidence="2">
    <location>
        <begin position="94"/>
        <end position="283"/>
    </location>
</feature>
<name>A0A2Z4VXS9_9LACO</name>
<dbReference type="RefSeq" id="WP_112193482.1">
    <property type="nucleotide sequence ID" value="NZ_CP023565.1"/>
</dbReference>
<dbReference type="EC" id="3.1.1.-" evidence="5"/>
<dbReference type="AlphaFoldDB" id="A0A2Z4VXS9"/>
<evidence type="ECO:0000313" key="6">
    <source>
        <dbReference type="Proteomes" id="UP000250143"/>
    </source>
</evidence>
<dbReference type="GeneID" id="48467039"/>
<dbReference type="EMBL" id="CP023565">
    <property type="protein sequence ID" value="AWZ38816.1"/>
    <property type="molecule type" value="Genomic_DNA"/>
</dbReference>
<dbReference type="Gene3D" id="3.60.15.10">
    <property type="entry name" value="Ribonuclease Z/Hydroxyacylglutathione hydrolase-like"/>
    <property type="match status" value="1"/>
</dbReference>
<dbReference type="GO" id="GO:0016787">
    <property type="term" value="F:hydrolase activity"/>
    <property type="evidence" value="ECO:0007669"/>
    <property type="project" value="UniProtKB-KW"/>
</dbReference>
<keyword evidence="1 5" id="KW-0378">Hydrolase</keyword>
<dbReference type="Proteomes" id="UP000250153">
    <property type="component" value="Chromosome"/>
</dbReference>
<reference evidence="5 8" key="2">
    <citation type="journal article" date="2019" name="Nat. Med.">
        <title>Preventing dysbiosis of the neonatal mouse intestinal microbiome protects against late-onset sepsis.</title>
        <authorList>
            <person name="Singer J.R."/>
            <person name="Blosser E.G."/>
            <person name="Zindl C.L."/>
            <person name="Silberger D.J."/>
            <person name="Conlan S."/>
            <person name="Laufer V.A."/>
            <person name="DiToro D."/>
            <person name="Deming C."/>
            <person name="Kumar R."/>
            <person name="Morrow C.D."/>
            <person name="Segre J.A."/>
            <person name="Gray M.J."/>
            <person name="Randolph D.A."/>
            <person name="Weaver C.T."/>
        </authorList>
    </citation>
    <scope>NUCLEOTIDE SEQUENCE [LARGE SCALE GENOMIC DNA]</scope>
    <source>
        <strain evidence="5 8">V10</strain>
    </source>
</reference>
<protein>
    <submittedName>
        <fullName evidence="5">L-ascorbate 6-phosphate lactonase</fullName>
        <ecNumber evidence="5">3.1.1.-</ecNumber>
    </submittedName>
</protein>
<dbReference type="EMBL" id="CP040852">
    <property type="protein sequence ID" value="QIA89060.1"/>
    <property type="molecule type" value="Genomic_DNA"/>
</dbReference>
<gene>
    <name evidence="5" type="primary">ulaG</name>
    <name evidence="4" type="ORF">CPQ89_01435</name>
    <name evidence="3" type="ORF">CPS94_07770</name>
    <name evidence="5" type="ORF">FEE40_02005</name>
</gene>
<dbReference type="Proteomes" id="UP000250143">
    <property type="component" value="Chromosome"/>
</dbReference>
<proteinExistence type="predicted"/>
<dbReference type="PANTHER" id="PTHR43546:SF9">
    <property type="entry name" value="L-ASCORBATE-6-PHOSPHATE LACTONASE ULAG-RELATED"/>
    <property type="match status" value="1"/>
</dbReference>
<dbReference type="Pfam" id="PF12706">
    <property type="entry name" value="Lactamase_B_2"/>
    <property type="match status" value="1"/>
</dbReference>
<keyword evidence="6" id="KW-1185">Reference proteome</keyword>
<dbReference type="PANTHER" id="PTHR43546">
    <property type="entry name" value="UPF0173 METAL-DEPENDENT HYDROLASE MJ1163-RELATED"/>
    <property type="match status" value="1"/>
</dbReference>
<evidence type="ECO:0000313" key="5">
    <source>
        <dbReference type="EMBL" id="QIA89060.1"/>
    </source>
</evidence>
<dbReference type="InterPro" id="IPR036866">
    <property type="entry name" value="RibonucZ/Hydroxyglut_hydro"/>
</dbReference>
<dbReference type="InterPro" id="IPR050114">
    <property type="entry name" value="UPF0173_UPF0282_UlaG_hydrolase"/>
</dbReference>
<dbReference type="Proteomes" id="UP000463931">
    <property type="component" value="Chromosome"/>
</dbReference>
<dbReference type="InterPro" id="IPR001279">
    <property type="entry name" value="Metallo-B-lactamas"/>
</dbReference>
<evidence type="ECO:0000313" key="8">
    <source>
        <dbReference type="Proteomes" id="UP000463931"/>
    </source>
</evidence>
<evidence type="ECO:0000259" key="2">
    <source>
        <dbReference type="Pfam" id="PF12706"/>
    </source>
</evidence>
<dbReference type="EMBL" id="CP023566">
    <property type="protein sequence ID" value="AWZ39787.1"/>
    <property type="molecule type" value="Genomic_DNA"/>
</dbReference>
<evidence type="ECO:0000313" key="3">
    <source>
        <dbReference type="EMBL" id="AWZ38816.1"/>
    </source>
</evidence>
<dbReference type="KEGG" id="lmur:CPS94_07770"/>
<evidence type="ECO:0000313" key="4">
    <source>
        <dbReference type="EMBL" id="AWZ39787.1"/>
    </source>
</evidence>
<evidence type="ECO:0000313" key="7">
    <source>
        <dbReference type="Proteomes" id="UP000250153"/>
    </source>
</evidence>
<organism evidence="5 8">
    <name type="scientific">Ligilactobacillus murinus</name>
    <dbReference type="NCBI Taxonomy" id="1622"/>
    <lineage>
        <taxon>Bacteria</taxon>
        <taxon>Bacillati</taxon>
        <taxon>Bacillota</taxon>
        <taxon>Bacilli</taxon>
        <taxon>Lactobacillales</taxon>
        <taxon>Lactobacillaceae</taxon>
        <taxon>Ligilactobacillus</taxon>
    </lineage>
</organism>
<evidence type="ECO:0000256" key="1">
    <source>
        <dbReference type="ARBA" id="ARBA00022801"/>
    </source>
</evidence>
<reference evidence="6 7" key="1">
    <citation type="submission" date="2017-09" db="EMBL/GenBank/DDBJ databases">
        <title>Predominant Lactobacillus spp. isolated from feces of mice subjected to short-term calorie restriction.</title>
        <authorList>
            <person name="Zhang C."/>
            <person name="Zhao L."/>
            <person name="Pan F."/>
        </authorList>
    </citation>
    <scope>NUCLEOTIDE SEQUENCE [LARGE SCALE GENOMIC DNA]</scope>
    <source>
        <strain evidence="4 6">CR141</strain>
        <strain evidence="3 7">CR147</strain>
    </source>
</reference>
<accession>A0A2Z4VXS9</accession>
<dbReference type="NCBIfam" id="NF008688">
    <property type="entry name" value="PRK11709.1"/>
    <property type="match status" value="1"/>
</dbReference>